<evidence type="ECO:0000256" key="1">
    <source>
        <dbReference type="SAM" id="MobiDB-lite"/>
    </source>
</evidence>
<name>A0A1J9QXY8_9EURO</name>
<organism evidence="2 3">
    <name type="scientific">Blastomyces percursus</name>
    <dbReference type="NCBI Taxonomy" id="1658174"/>
    <lineage>
        <taxon>Eukaryota</taxon>
        <taxon>Fungi</taxon>
        <taxon>Dikarya</taxon>
        <taxon>Ascomycota</taxon>
        <taxon>Pezizomycotina</taxon>
        <taxon>Eurotiomycetes</taxon>
        <taxon>Eurotiomycetidae</taxon>
        <taxon>Onygenales</taxon>
        <taxon>Ajellomycetaceae</taxon>
        <taxon>Blastomyces</taxon>
    </lineage>
</organism>
<dbReference type="EMBL" id="LGTZ01000437">
    <property type="protein sequence ID" value="OJD25075.1"/>
    <property type="molecule type" value="Genomic_DNA"/>
</dbReference>
<keyword evidence="3" id="KW-1185">Reference proteome</keyword>
<proteinExistence type="predicted"/>
<comment type="caution">
    <text evidence="2">The sequence shown here is derived from an EMBL/GenBank/DDBJ whole genome shotgun (WGS) entry which is preliminary data.</text>
</comment>
<protein>
    <submittedName>
        <fullName evidence="2">Uncharacterized protein</fullName>
    </submittedName>
</protein>
<reference evidence="2 3" key="1">
    <citation type="submission" date="2015-08" db="EMBL/GenBank/DDBJ databases">
        <title>Emmonsia species relationships and genome sequence.</title>
        <authorList>
            <person name="Cuomo C.A."/>
            <person name="Schwartz I.S."/>
            <person name="Kenyon C."/>
            <person name="De Hoog G.S."/>
            <person name="Govender N.P."/>
            <person name="Botha A."/>
            <person name="Moreno L."/>
            <person name="De Vries M."/>
            <person name="Munoz J.F."/>
            <person name="Stielow J.B."/>
        </authorList>
    </citation>
    <scope>NUCLEOTIDE SEQUENCE [LARGE SCALE GENOMIC DNA]</scope>
    <source>
        <strain evidence="2 3">EI222</strain>
    </source>
</reference>
<gene>
    <name evidence="2" type="ORF">ACJ73_03567</name>
</gene>
<evidence type="ECO:0000313" key="3">
    <source>
        <dbReference type="Proteomes" id="UP000242791"/>
    </source>
</evidence>
<accession>A0A1J9QXY8</accession>
<dbReference type="VEuPathDB" id="FungiDB:ACJ73_03567"/>
<feature type="region of interest" description="Disordered" evidence="1">
    <location>
        <begin position="1"/>
        <end position="21"/>
    </location>
</feature>
<evidence type="ECO:0000313" key="2">
    <source>
        <dbReference type="EMBL" id="OJD25075.1"/>
    </source>
</evidence>
<dbReference type="Proteomes" id="UP000242791">
    <property type="component" value="Unassembled WGS sequence"/>
</dbReference>
<dbReference type="AlphaFoldDB" id="A0A1J9QXY8"/>
<sequence length="118" mass="13815">MAQCDQIHLPHLRPLPPTPVEVRRHGRAVALKATQRRLQAASQSVTPQLQARMEDLGLLLEENRRLRMENAHAQKLQSASRKLIEHIRYISERLQQAVLEFRNEQKRIDHEYLQETAI</sequence>